<accession>A0ABV3P613</accession>
<dbReference type="InterPro" id="IPR023170">
    <property type="entry name" value="HhH_base_excis_C"/>
</dbReference>
<evidence type="ECO:0000259" key="6">
    <source>
        <dbReference type="SMART" id="SM01009"/>
    </source>
</evidence>
<dbReference type="InterPro" id="IPR010316">
    <property type="entry name" value="AlkA_N"/>
</dbReference>
<dbReference type="Proteomes" id="UP001555826">
    <property type="component" value="Unassembled WGS sequence"/>
</dbReference>
<dbReference type="PANTHER" id="PTHR43003">
    <property type="entry name" value="DNA-3-METHYLADENINE GLYCOSYLASE"/>
    <property type="match status" value="1"/>
</dbReference>
<keyword evidence="8" id="KW-1185">Reference proteome</keyword>
<dbReference type="Pfam" id="PF00730">
    <property type="entry name" value="HhH-GPD"/>
    <property type="match status" value="1"/>
</dbReference>
<dbReference type="InterPro" id="IPR011257">
    <property type="entry name" value="DNA_glycosylase"/>
</dbReference>
<dbReference type="CDD" id="cd00056">
    <property type="entry name" value="ENDO3c"/>
    <property type="match status" value="1"/>
</dbReference>
<dbReference type="InterPro" id="IPR051912">
    <property type="entry name" value="Alkylbase_DNA_Glycosylase/TA"/>
</dbReference>
<dbReference type="InterPro" id="IPR003265">
    <property type="entry name" value="HhH-GPD_domain"/>
</dbReference>
<organism evidence="7 8">
    <name type="scientific">Kineococcus endophyticus</name>
    <dbReference type="NCBI Taxonomy" id="1181883"/>
    <lineage>
        <taxon>Bacteria</taxon>
        <taxon>Bacillati</taxon>
        <taxon>Actinomycetota</taxon>
        <taxon>Actinomycetes</taxon>
        <taxon>Kineosporiales</taxon>
        <taxon>Kineosporiaceae</taxon>
        <taxon>Kineococcus</taxon>
    </lineage>
</organism>
<keyword evidence="3" id="KW-0227">DNA damage</keyword>
<gene>
    <name evidence="7" type="ORF">AB1207_09925</name>
</gene>
<dbReference type="RefSeq" id="WP_367637979.1">
    <property type="nucleotide sequence ID" value="NZ_JBFNQN010000006.1"/>
</dbReference>
<feature type="domain" description="DNA-3-methyladenine glycosylase AlkA N-terminal" evidence="6">
    <location>
        <begin position="1"/>
        <end position="114"/>
    </location>
</feature>
<evidence type="ECO:0000259" key="5">
    <source>
        <dbReference type="SMART" id="SM00478"/>
    </source>
</evidence>
<evidence type="ECO:0000313" key="8">
    <source>
        <dbReference type="Proteomes" id="UP001555826"/>
    </source>
</evidence>
<keyword evidence="4" id="KW-0234">DNA repair</keyword>
<dbReference type="Pfam" id="PF06029">
    <property type="entry name" value="AlkA_N"/>
    <property type="match status" value="1"/>
</dbReference>
<dbReference type="Gene3D" id="1.10.340.30">
    <property type="entry name" value="Hypothetical protein, domain 2"/>
    <property type="match status" value="1"/>
</dbReference>
<evidence type="ECO:0000256" key="1">
    <source>
        <dbReference type="ARBA" id="ARBA00000086"/>
    </source>
</evidence>
<evidence type="ECO:0000256" key="4">
    <source>
        <dbReference type="ARBA" id="ARBA00023204"/>
    </source>
</evidence>
<dbReference type="Gene3D" id="3.30.310.20">
    <property type="entry name" value="DNA-3-methyladenine glycosylase AlkA, N-terminal domain"/>
    <property type="match status" value="1"/>
</dbReference>
<evidence type="ECO:0000256" key="3">
    <source>
        <dbReference type="ARBA" id="ARBA00022763"/>
    </source>
</evidence>
<dbReference type="PANTHER" id="PTHR43003:SF13">
    <property type="entry name" value="DNA-3-METHYLADENINE GLYCOSYLASE 2"/>
    <property type="match status" value="1"/>
</dbReference>
<dbReference type="EC" id="3.2.2.21" evidence="2"/>
<dbReference type="SUPFAM" id="SSF55945">
    <property type="entry name" value="TATA-box binding protein-like"/>
    <property type="match status" value="1"/>
</dbReference>
<dbReference type="Gene3D" id="1.10.1670.10">
    <property type="entry name" value="Helix-hairpin-Helix base-excision DNA repair enzymes (C-terminal)"/>
    <property type="match status" value="1"/>
</dbReference>
<dbReference type="SMART" id="SM00478">
    <property type="entry name" value="ENDO3c"/>
    <property type="match status" value="1"/>
</dbReference>
<evidence type="ECO:0000256" key="2">
    <source>
        <dbReference type="ARBA" id="ARBA00012000"/>
    </source>
</evidence>
<reference evidence="7 8" key="1">
    <citation type="submission" date="2024-07" db="EMBL/GenBank/DDBJ databases">
        <authorList>
            <person name="Thanompreechachai J."/>
            <person name="Duangmal K."/>
        </authorList>
    </citation>
    <scope>NUCLEOTIDE SEQUENCE [LARGE SCALE GENOMIC DNA]</scope>
    <source>
        <strain evidence="7 8">KCTC 19886</strain>
    </source>
</reference>
<dbReference type="SUPFAM" id="SSF48150">
    <property type="entry name" value="DNA-glycosylase"/>
    <property type="match status" value="1"/>
</dbReference>
<protein>
    <recommendedName>
        <fullName evidence="2">DNA-3-methyladenine glycosylase II</fullName>
        <ecNumber evidence="2">3.2.2.21</ecNumber>
    </recommendedName>
</protein>
<dbReference type="SMART" id="SM01009">
    <property type="entry name" value="AlkA_N"/>
    <property type="match status" value="1"/>
</dbReference>
<evidence type="ECO:0000313" key="7">
    <source>
        <dbReference type="EMBL" id="MEW9265066.1"/>
    </source>
</evidence>
<dbReference type="InterPro" id="IPR037046">
    <property type="entry name" value="AlkA_N_sf"/>
</dbReference>
<feature type="domain" description="HhH-GPD" evidence="5">
    <location>
        <begin position="124"/>
        <end position="277"/>
    </location>
</feature>
<dbReference type="EMBL" id="JBFNQN010000006">
    <property type="protein sequence ID" value="MEW9265066.1"/>
    <property type="molecule type" value="Genomic_DNA"/>
</dbReference>
<proteinExistence type="predicted"/>
<name>A0ABV3P613_9ACTN</name>
<sequence length="280" mass="29860">MKLPVPGGLAAEPLRRFLLAHALPGAETHVDGVHRRVFWTSHGPVEASVDLGTQERCDVVVLDGPHAEEVAPVVRRWLDLDGHQEEAERHLAQDPLLAPLVAANPGLRVPRAVSGAETALLTVLGQQVSLAAARTFAGRLVAAYGESVDALRAFPRPDVLAAAGPDAIRAVTGVTGARARTLHVLAQTLADGLDLDNVAAVDPVTAHAELLALPGIGPWTADYVALRVLGDDDAFLPSDLVLRRALGRTTAREALARAETWRPWRGYALLHLWTAEVFVD</sequence>
<comment type="catalytic activity">
    <reaction evidence="1">
        <text>Hydrolysis of alkylated DNA, releasing 3-methyladenine, 3-methylguanine, 7-methylguanine and 7-methyladenine.</text>
        <dbReference type="EC" id="3.2.2.21"/>
    </reaction>
</comment>
<comment type="caution">
    <text evidence="7">The sequence shown here is derived from an EMBL/GenBank/DDBJ whole genome shotgun (WGS) entry which is preliminary data.</text>
</comment>